<organism evidence="1 2">
    <name type="scientific">Nicotiana tabacum</name>
    <name type="common">Common tobacco</name>
    <dbReference type="NCBI Taxonomy" id="4097"/>
    <lineage>
        <taxon>Eukaryota</taxon>
        <taxon>Viridiplantae</taxon>
        <taxon>Streptophyta</taxon>
        <taxon>Embryophyta</taxon>
        <taxon>Tracheophyta</taxon>
        <taxon>Spermatophyta</taxon>
        <taxon>Magnoliopsida</taxon>
        <taxon>eudicotyledons</taxon>
        <taxon>Gunneridae</taxon>
        <taxon>Pentapetalae</taxon>
        <taxon>asterids</taxon>
        <taxon>lamiids</taxon>
        <taxon>Solanales</taxon>
        <taxon>Solanaceae</taxon>
        <taxon>Nicotianoideae</taxon>
        <taxon>Nicotianeae</taxon>
        <taxon>Nicotiana</taxon>
    </lineage>
</organism>
<protein>
    <submittedName>
        <fullName evidence="2">Uncharacterized protein LOC107831303 isoform X1</fullName>
    </submittedName>
</protein>
<evidence type="ECO:0000313" key="2">
    <source>
        <dbReference type="RefSeq" id="XP_075095497.1"/>
    </source>
</evidence>
<evidence type="ECO:0000313" key="1">
    <source>
        <dbReference type="Proteomes" id="UP000790787"/>
    </source>
</evidence>
<keyword evidence="1" id="KW-1185">Reference proteome</keyword>
<reference evidence="1" key="1">
    <citation type="journal article" date="2014" name="Nat. Commun.">
        <title>The tobacco genome sequence and its comparison with those of tomato and potato.</title>
        <authorList>
            <person name="Sierro N."/>
            <person name="Battey J.N."/>
            <person name="Ouadi S."/>
            <person name="Bakaher N."/>
            <person name="Bovet L."/>
            <person name="Willig A."/>
            <person name="Goepfert S."/>
            <person name="Peitsch M.C."/>
            <person name="Ivanov N.V."/>
        </authorList>
    </citation>
    <scope>NUCLEOTIDE SEQUENCE [LARGE SCALE GENOMIC DNA]</scope>
</reference>
<dbReference type="RefSeq" id="XP_075095497.1">
    <property type="nucleotide sequence ID" value="XM_075239396.1"/>
</dbReference>
<name>A0AC58TE36_TOBAC</name>
<proteinExistence type="predicted"/>
<dbReference type="Proteomes" id="UP000790787">
    <property type="component" value="Chromosome 2"/>
</dbReference>
<sequence>MDPPPHTQTTEVPTSWRGAKFVWRAVLIFNLGLGGNVPISLFWPYLVEFDFFAQLLHSVEVILELKSSYLFTRPAKKERKSNISPPVIPAETTTPTPPAPQNFEPIFTPIPEPVKVPEPLSVDQQRSVFEWMLEEKRKVKPQNREEKKRINEEKALLKQFIRADSIPKI</sequence>
<gene>
    <name evidence="2" type="primary">LOC107831303</name>
</gene>
<reference evidence="2" key="2">
    <citation type="submission" date="2025-08" db="UniProtKB">
        <authorList>
            <consortium name="RefSeq"/>
        </authorList>
    </citation>
    <scope>IDENTIFICATION</scope>
    <source>
        <tissue evidence="2">Leaf</tissue>
    </source>
</reference>
<accession>A0AC58TE36</accession>